<feature type="non-terminal residue" evidence="1">
    <location>
        <position position="1"/>
    </location>
</feature>
<dbReference type="Proteomes" id="UP000789702">
    <property type="component" value="Unassembled WGS sequence"/>
</dbReference>
<evidence type="ECO:0000313" key="2">
    <source>
        <dbReference type="Proteomes" id="UP000789702"/>
    </source>
</evidence>
<dbReference type="EMBL" id="CAJVPU010047386">
    <property type="protein sequence ID" value="CAG8753547.1"/>
    <property type="molecule type" value="Genomic_DNA"/>
</dbReference>
<name>A0ACA9QJ56_9GLOM</name>
<gene>
    <name evidence="1" type="ORF">DHETER_LOCUS14797</name>
</gene>
<organism evidence="1 2">
    <name type="scientific">Dentiscutata heterogama</name>
    <dbReference type="NCBI Taxonomy" id="1316150"/>
    <lineage>
        <taxon>Eukaryota</taxon>
        <taxon>Fungi</taxon>
        <taxon>Fungi incertae sedis</taxon>
        <taxon>Mucoromycota</taxon>
        <taxon>Glomeromycotina</taxon>
        <taxon>Glomeromycetes</taxon>
        <taxon>Diversisporales</taxon>
        <taxon>Gigasporaceae</taxon>
        <taxon>Dentiscutata</taxon>
    </lineage>
</organism>
<keyword evidence="2" id="KW-1185">Reference proteome</keyword>
<accession>A0ACA9QJ56</accession>
<sequence>SLSKVEDINMAIDKINTKQGINIEQIKQVNEATLTKWIQIAK</sequence>
<protein>
    <submittedName>
        <fullName evidence="1">1057_t:CDS:1</fullName>
    </submittedName>
</protein>
<comment type="caution">
    <text evidence="1">The sequence shown here is derived from an EMBL/GenBank/DDBJ whole genome shotgun (WGS) entry which is preliminary data.</text>
</comment>
<evidence type="ECO:0000313" key="1">
    <source>
        <dbReference type="EMBL" id="CAG8753547.1"/>
    </source>
</evidence>
<feature type="non-terminal residue" evidence="1">
    <location>
        <position position="42"/>
    </location>
</feature>
<reference evidence="1" key="1">
    <citation type="submission" date="2021-06" db="EMBL/GenBank/DDBJ databases">
        <authorList>
            <person name="Kallberg Y."/>
            <person name="Tangrot J."/>
            <person name="Rosling A."/>
        </authorList>
    </citation>
    <scope>NUCLEOTIDE SEQUENCE</scope>
    <source>
        <strain evidence="1">IL203A</strain>
    </source>
</reference>
<proteinExistence type="predicted"/>